<evidence type="ECO:0000256" key="6">
    <source>
        <dbReference type="RuleBase" id="RU004296"/>
    </source>
</evidence>
<dbReference type="SUPFAM" id="SSF50494">
    <property type="entry name" value="Trypsin-like serine proteases"/>
    <property type="match status" value="1"/>
</dbReference>
<keyword evidence="5 6" id="KW-0720">Serine protease</keyword>
<evidence type="ECO:0000256" key="2">
    <source>
        <dbReference type="ARBA" id="ARBA00022670"/>
    </source>
</evidence>
<organism evidence="7 8">
    <name type="scientific">Janthinobacterium psychrotolerans</name>
    <dbReference type="NCBI Taxonomy" id="1747903"/>
    <lineage>
        <taxon>Bacteria</taxon>
        <taxon>Pseudomonadati</taxon>
        <taxon>Pseudomonadota</taxon>
        <taxon>Betaproteobacteria</taxon>
        <taxon>Burkholderiales</taxon>
        <taxon>Oxalobacteraceae</taxon>
        <taxon>Janthinobacterium</taxon>
    </lineage>
</organism>
<evidence type="ECO:0000313" key="8">
    <source>
        <dbReference type="Proteomes" id="UP000092713"/>
    </source>
</evidence>
<evidence type="ECO:0000256" key="1">
    <source>
        <dbReference type="ARBA" id="ARBA00008764"/>
    </source>
</evidence>
<dbReference type="GO" id="GO:0008236">
    <property type="term" value="F:serine-type peptidase activity"/>
    <property type="evidence" value="ECO:0007669"/>
    <property type="project" value="UniProtKB-KW"/>
</dbReference>
<dbReference type="Proteomes" id="UP000092713">
    <property type="component" value="Unassembled WGS sequence"/>
</dbReference>
<dbReference type="Gene3D" id="2.40.10.10">
    <property type="entry name" value="Trypsin-like serine proteases"/>
    <property type="match status" value="2"/>
</dbReference>
<dbReference type="InterPro" id="IPR043504">
    <property type="entry name" value="Peptidase_S1_PA_chymotrypsin"/>
</dbReference>
<comment type="caution">
    <text evidence="7">The sequence shown here is derived from an EMBL/GenBank/DDBJ whole genome shotgun (WGS) entry which is preliminary data.</text>
</comment>
<evidence type="ECO:0000313" key="7">
    <source>
        <dbReference type="EMBL" id="OBV41152.1"/>
    </source>
</evidence>
<name>A0A1A7C617_9BURK</name>
<dbReference type="RefSeq" id="WP_065306236.1">
    <property type="nucleotide sequence ID" value="NZ_LOCQ01000038.1"/>
</dbReference>
<dbReference type="STRING" id="1747903.ASR47_10259"/>
<dbReference type="GO" id="GO:0006508">
    <property type="term" value="P:proteolysis"/>
    <property type="evidence" value="ECO:0007669"/>
    <property type="project" value="UniProtKB-KW"/>
</dbReference>
<dbReference type="EMBL" id="LOCQ01000038">
    <property type="protein sequence ID" value="OBV41152.1"/>
    <property type="molecule type" value="Genomic_DNA"/>
</dbReference>
<evidence type="ECO:0000256" key="4">
    <source>
        <dbReference type="ARBA" id="ARBA00022801"/>
    </source>
</evidence>
<keyword evidence="4 6" id="KW-0378">Hydrolase</keyword>
<dbReference type="EC" id="3.4.21.-" evidence="6"/>
<keyword evidence="8" id="KW-1185">Reference proteome</keyword>
<dbReference type="AlphaFoldDB" id="A0A1A7C617"/>
<evidence type="ECO:0000256" key="5">
    <source>
        <dbReference type="ARBA" id="ARBA00022825"/>
    </source>
</evidence>
<keyword evidence="2 6" id="KW-0645">Protease</keyword>
<comment type="similarity">
    <text evidence="1 6">Belongs to the peptidase S1B family.</text>
</comment>
<dbReference type="InterPro" id="IPR009003">
    <property type="entry name" value="Peptidase_S1_PA"/>
</dbReference>
<accession>A0A1A7C617</accession>
<sequence length="658" mass="71564">MNKAITFDASLVPFAKLSVDEQDTRLLAYSKRNVALLKEQFDLLSDAEVAQAQSFDALEAAYGDAYKACEEAIKFARTHDLTARLAHRIAIAAGPEARQRIHAFGGTGAIAIAEGVFDPRNGLTDTTVLLGLCEVNRAICLVLNGKKAVGTGMLVENALVLSAAHVFEDQGYVDDGSKDAELSALLTFQFYGPDGVQTHTARLANSWKVAYGRSCIKQSVDGAIPANAASALDYILVRLETAVPANIPPLKLANLGRIPEPPLSTEELSRRYYIMGYPGGRDAKFAIGTVVAIHNQAARLLHECDTAPGMSGSPLLDDSARIIALHEGRIETRAGGLLHNRATMLRSISTAIEQARLLTKPAPAYIKSPALRRQWTEYGLSAEHSAMRTHWRRTLAAAGVSDRGEITAVPADNFYPIFHFADLDEWLDLPHVAHDTPRVLCVDGAPGRGKTFALQYALARNGSDGTYLVNSGISSGSSLLDMLASLHPKGIFSDATRPAEGNLRRFAEDILDYFESLAAQAVGKRLLIAVDLDPMGAYWEDTYRFWRELALLCIGRSALRLLLCGPSQNLRNELNVHNIGRIVCPTIDLNAVERHCDSLVGQLDMPGESAWVKTRASELWNEARIGNHEQYATCDAARIVIQVRNEMILKGSADEPCG</sequence>
<keyword evidence="3" id="KW-0732">Signal</keyword>
<gene>
    <name evidence="7" type="ORF">ASR47_10259</name>
</gene>
<reference evidence="7 8" key="1">
    <citation type="submission" date="2016-04" db="EMBL/GenBank/DDBJ databases">
        <title>Draft genome sequence of Janthinobacterium psychrotolerans sp. nov., isolated from freshwater sediments in Denmark.</title>
        <authorList>
            <person name="Gong X."/>
            <person name="Skrivergaard S."/>
            <person name="Korsgaard B.S."/>
            <person name="Schreiber L."/>
            <person name="Marshall I.P."/>
            <person name="Finster K."/>
            <person name="Schramm A."/>
        </authorList>
    </citation>
    <scope>NUCLEOTIDE SEQUENCE [LARGE SCALE GENOMIC DNA]</scope>
    <source>
        <strain evidence="7 8">S3-2</strain>
    </source>
</reference>
<dbReference type="Pfam" id="PF13365">
    <property type="entry name" value="Trypsin_2"/>
    <property type="match status" value="1"/>
</dbReference>
<dbReference type="OrthoDB" id="513782at2"/>
<dbReference type="PRINTS" id="PR00839">
    <property type="entry name" value="V8PROTEASE"/>
</dbReference>
<evidence type="ECO:0000256" key="3">
    <source>
        <dbReference type="ARBA" id="ARBA00022729"/>
    </source>
</evidence>
<proteinExistence type="inferred from homology"/>
<protein>
    <recommendedName>
        <fullName evidence="6">Serine protease</fullName>
        <ecNumber evidence="6">3.4.21.-</ecNumber>
    </recommendedName>
</protein>
<dbReference type="InterPro" id="IPR008256">
    <property type="entry name" value="Peptidase_S1B"/>
</dbReference>